<evidence type="ECO:0000313" key="3">
    <source>
        <dbReference type="Proteomes" id="UP000623467"/>
    </source>
</evidence>
<comment type="caution">
    <text evidence="2">The sequence shown here is derived from an EMBL/GenBank/DDBJ whole genome shotgun (WGS) entry which is preliminary data.</text>
</comment>
<name>A0A8H6Y426_9AGAR</name>
<accession>A0A8H6Y426</accession>
<organism evidence="2 3">
    <name type="scientific">Mycena sanguinolenta</name>
    <dbReference type="NCBI Taxonomy" id="230812"/>
    <lineage>
        <taxon>Eukaryota</taxon>
        <taxon>Fungi</taxon>
        <taxon>Dikarya</taxon>
        <taxon>Basidiomycota</taxon>
        <taxon>Agaricomycotina</taxon>
        <taxon>Agaricomycetes</taxon>
        <taxon>Agaricomycetidae</taxon>
        <taxon>Agaricales</taxon>
        <taxon>Marasmiineae</taxon>
        <taxon>Mycenaceae</taxon>
        <taxon>Mycena</taxon>
    </lineage>
</organism>
<gene>
    <name evidence="2" type="ORF">MSAN_01590100</name>
</gene>
<reference evidence="2" key="1">
    <citation type="submission" date="2020-05" db="EMBL/GenBank/DDBJ databases">
        <title>Mycena genomes resolve the evolution of fungal bioluminescence.</title>
        <authorList>
            <person name="Tsai I.J."/>
        </authorList>
    </citation>
    <scope>NUCLEOTIDE SEQUENCE</scope>
    <source>
        <strain evidence="2">160909Yilan</strain>
    </source>
</reference>
<dbReference type="OrthoDB" id="3060672at2759"/>
<dbReference type="EMBL" id="JACAZH010000013">
    <property type="protein sequence ID" value="KAF7351576.1"/>
    <property type="molecule type" value="Genomic_DNA"/>
</dbReference>
<keyword evidence="3" id="KW-1185">Reference proteome</keyword>
<protein>
    <submittedName>
        <fullName evidence="2">Uncharacterized protein</fullName>
    </submittedName>
</protein>
<sequence>MASFAYLFSLPLPHFLSHFPDPSALVFLTRLCCGIQRFRAARSSLGWPQYIPSPLPLTSSSHFPHGIQYDGRTPPAMHAAPPSMAVGSECPVANAADFAPPPYVKEEPNSKPVYAPVRVPVFCASTLSHSFPLSLSRPRAFGPTAASFFCTFVSLLRLYIDAHSPPPPPSISSPYSPVRPFSFASSRSG</sequence>
<proteinExistence type="predicted"/>
<evidence type="ECO:0000313" key="2">
    <source>
        <dbReference type="EMBL" id="KAF7351576.1"/>
    </source>
</evidence>
<evidence type="ECO:0000256" key="1">
    <source>
        <dbReference type="SAM" id="MobiDB-lite"/>
    </source>
</evidence>
<dbReference type="AlphaFoldDB" id="A0A8H6Y426"/>
<dbReference type="Proteomes" id="UP000623467">
    <property type="component" value="Unassembled WGS sequence"/>
</dbReference>
<feature type="region of interest" description="Disordered" evidence="1">
    <location>
        <begin position="166"/>
        <end position="189"/>
    </location>
</feature>